<evidence type="ECO:0000256" key="1">
    <source>
        <dbReference type="SAM" id="MobiDB-lite"/>
    </source>
</evidence>
<name>A0AAD4N051_9BILA</name>
<feature type="compositionally biased region" description="Polar residues" evidence="1">
    <location>
        <begin position="27"/>
        <end position="38"/>
    </location>
</feature>
<dbReference type="AlphaFoldDB" id="A0AAD4N051"/>
<keyword evidence="3" id="KW-1185">Reference proteome</keyword>
<feature type="region of interest" description="Disordered" evidence="1">
    <location>
        <begin position="1"/>
        <end position="81"/>
    </location>
</feature>
<feature type="compositionally biased region" description="Basic residues" evidence="1">
    <location>
        <begin position="11"/>
        <end position="20"/>
    </location>
</feature>
<dbReference type="EMBL" id="JAKKPZ010000020">
    <property type="protein sequence ID" value="KAI1711950.1"/>
    <property type="molecule type" value="Genomic_DNA"/>
</dbReference>
<evidence type="ECO:0000313" key="3">
    <source>
        <dbReference type="Proteomes" id="UP001201812"/>
    </source>
</evidence>
<gene>
    <name evidence="2" type="ORF">DdX_09911</name>
</gene>
<organism evidence="2 3">
    <name type="scientific">Ditylenchus destructor</name>
    <dbReference type="NCBI Taxonomy" id="166010"/>
    <lineage>
        <taxon>Eukaryota</taxon>
        <taxon>Metazoa</taxon>
        <taxon>Ecdysozoa</taxon>
        <taxon>Nematoda</taxon>
        <taxon>Chromadorea</taxon>
        <taxon>Rhabditida</taxon>
        <taxon>Tylenchina</taxon>
        <taxon>Tylenchomorpha</taxon>
        <taxon>Sphaerularioidea</taxon>
        <taxon>Anguinidae</taxon>
        <taxon>Anguininae</taxon>
        <taxon>Ditylenchus</taxon>
    </lineage>
</organism>
<sequence>MAPDKAGTVKSSRRKKRKSRLPPVDIPTSTPTATLSESQRIELKNAGEEEFSNSRGSSLRSTAAKPPISPASPSIRERSSPFSYKEDIRTFDAGFLRTISETSASANYNISPTSEKSFEHYLQDARKIRTAHPKRLHAETNDLATPISLDDRFISNADHMIFNQIDHAAFCAFTQADEIPPFKGVAPVKKRGDEIREQQELIKEVLASTVDEFFDCSNDDVILTIQIQREYDRPTINVILKKSETSDTPSASESSVCRLCTSDKISENSEDSTVSHSILEHHYSYHKHRNDLSSTTSGTSLVTDKFLSDSSRSRHLNYKAHNQYGVGQLVEKKNIPEYHNIIQILYNYVISFVLPSLSRIWNKDNKRRAKIPK</sequence>
<reference evidence="2" key="1">
    <citation type="submission" date="2022-01" db="EMBL/GenBank/DDBJ databases">
        <title>Genome Sequence Resource for Two Populations of Ditylenchus destructor, the Migratory Endoparasitic Phytonematode.</title>
        <authorList>
            <person name="Zhang H."/>
            <person name="Lin R."/>
            <person name="Xie B."/>
        </authorList>
    </citation>
    <scope>NUCLEOTIDE SEQUENCE</scope>
    <source>
        <strain evidence="2">BazhouSP</strain>
    </source>
</reference>
<protein>
    <submittedName>
        <fullName evidence="2">Uncharacterized protein</fullName>
    </submittedName>
</protein>
<comment type="caution">
    <text evidence="2">The sequence shown here is derived from an EMBL/GenBank/DDBJ whole genome shotgun (WGS) entry which is preliminary data.</text>
</comment>
<proteinExistence type="predicted"/>
<accession>A0AAD4N051</accession>
<dbReference type="Proteomes" id="UP001201812">
    <property type="component" value="Unassembled WGS sequence"/>
</dbReference>
<evidence type="ECO:0000313" key="2">
    <source>
        <dbReference type="EMBL" id="KAI1711950.1"/>
    </source>
</evidence>